<evidence type="ECO:0000259" key="13">
    <source>
        <dbReference type="Pfam" id="PF03717"/>
    </source>
</evidence>
<dbReference type="InterPro" id="IPR012338">
    <property type="entry name" value="Beta-lactam/transpept-like"/>
</dbReference>
<keyword evidence="5 11" id="KW-0812">Transmembrane</keyword>
<dbReference type="InterPro" id="IPR050515">
    <property type="entry name" value="Beta-lactam/transpept"/>
</dbReference>
<dbReference type="InterPro" id="IPR036138">
    <property type="entry name" value="PBP_dimer_sf"/>
</dbReference>
<evidence type="ECO:0000256" key="6">
    <source>
        <dbReference type="ARBA" id="ARBA00022960"/>
    </source>
</evidence>
<dbReference type="RefSeq" id="WP_113031717.1">
    <property type="nucleotide sequence ID" value="NZ_QMFB01000008.1"/>
</dbReference>
<dbReference type="OrthoDB" id="9770103at2"/>
<dbReference type="PANTHER" id="PTHR30627">
    <property type="entry name" value="PEPTIDOGLYCAN D,D-TRANSPEPTIDASE"/>
    <property type="match status" value="1"/>
</dbReference>
<dbReference type="Proteomes" id="UP000250369">
    <property type="component" value="Unassembled WGS sequence"/>
</dbReference>
<dbReference type="InterPro" id="IPR005311">
    <property type="entry name" value="PBP_dimer"/>
</dbReference>
<dbReference type="SUPFAM" id="SSF56519">
    <property type="entry name" value="Penicillin binding protein dimerisation domain"/>
    <property type="match status" value="1"/>
</dbReference>
<dbReference type="PANTHER" id="PTHR30627:SF2">
    <property type="entry name" value="PEPTIDOGLYCAN D,D-TRANSPEPTIDASE MRDA"/>
    <property type="match status" value="1"/>
</dbReference>
<feature type="transmembrane region" description="Helical" evidence="11">
    <location>
        <begin position="21"/>
        <end position="45"/>
    </location>
</feature>
<dbReference type="GO" id="GO:0071555">
    <property type="term" value="P:cell wall organization"/>
    <property type="evidence" value="ECO:0007669"/>
    <property type="project" value="UniProtKB-KW"/>
</dbReference>
<evidence type="ECO:0000256" key="4">
    <source>
        <dbReference type="ARBA" id="ARBA00022475"/>
    </source>
</evidence>
<comment type="subcellular location">
    <subcellularLocation>
        <location evidence="2">Cell membrane</location>
    </subcellularLocation>
    <subcellularLocation>
        <location evidence="1">Membrane</location>
        <topology evidence="1">Single-pass membrane protein</topology>
    </subcellularLocation>
</comment>
<evidence type="ECO:0000256" key="8">
    <source>
        <dbReference type="ARBA" id="ARBA00022989"/>
    </source>
</evidence>
<reference evidence="14 15" key="1">
    <citation type="journal article" date="2009" name="Int. J. Syst. Evol. Microbiol.">
        <title>Paenibacillus contaminans sp. nov., isolated from a contaminated laboratory plate.</title>
        <authorList>
            <person name="Chou J.H."/>
            <person name="Lee J.H."/>
            <person name="Lin M.C."/>
            <person name="Chang P.S."/>
            <person name="Arun A.B."/>
            <person name="Young C.C."/>
            <person name="Chen W.M."/>
        </authorList>
    </citation>
    <scope>NUCLEOTIDE SEQUENCE [LARGE SCALE GENOMIC DNA]</scope>
    <source>
        <strain evidence="14 15">CKOBP-6</strain>
    </source>
</reference>
<evidence type="ECO:0000256" key="1">
    <source>
        <dbReference type="ARBA" id="ARBA00004167"/>
    </source>
</evidence>
<evidence type="ECO:0000256" key="10">
    <source>
        <dbReference type="ARBA" id="ARBA00023316"/>
    </source>
</evidence>
<keyword evidence="9 11" id="KW-0472">Membrane</keyword>
<evidence type="ECO:0000256" key="9">
    <source>
        <dbReference type="ARBA" id="ARBA00023136"/>
    </source>
</evidence>
<evidence type="ECO:0000256" key="3">
    <source>
        <dbReference type="ARBA" id="ARBA00007171"/>
    </source>
</evidence>
<dbReference type="GO" id="GO:0008658">
    <property type="term" value="F:penicillin binding"/>
    <property type="evidence" value="ECO:0007669"/>
    <property type="project" value="InterPro"/>
</dbReference>
<keyword evidence="15" id="KW-1185">Reference proteome</keyword>
<evidence type="ECO:0000256" key="11">
    <source>
        <dbReference type="SAM" id="Phobius"/>
    </source>
</evidence>
<comment type="caution">
    <text evidence="14">The sequence shown here is derived from an EMBL/GenBank/DDBJ whole genome shotgun (WGS) entry which is preliminary data.</text>
</comment>
<evidence type="ECO:0000259" key="12">
    <source>
        <dbReference type="Pfam" id="PF00905"/>
    </source>
</evidence>
<keyword evidence="6" id="KW-0133">Cell shape</keyword>
<dbReference type="GO" id="GO:0008360">
    <property type="term" value="P:regulation of cell shape"/>
    <property type="evidence" value="ECO:0007669"/>
    <property type="project" value="UniProtKB-KW"/>
</dbReference>
<accession>A0A329MK55</accession>
<dbReference type="SUPFAM" id="SSF56601">
    <property type="entry name" value="beta-lactamase/transpeptidase-like"/>
    <property type="match status" value="1"/>
</dbReference>
<keyword evidence="10" id="KW-0961">Cell wall biogenesis/degradation</keyword>
<dbReference type="AlphaFoldDB" id="A0A329MK55"/>
<proteinExistence type="inferred from homology"/>
<dbReference type="GO" id="GO:0071972">
    <property type="term" value="F:peptidoglycan L,D-transpeptidase activity"/>
    <property type="evidence" value="ECO:0007669"/>
    <property type="project" value="TreeGrafter"/>
</dbReference>
<gene>
    <name evidence="14" type="ORF">DQG23_15210</name>
</gene>
<dbReference type="InterPro" id="IPR001460">
    <property type="entry name" value="PCN-bd_Tpept"/>
</dbReference>
<dbReference type="Gene3D" id="3.90.1310.10">
    <property type="entry name" value="Penicillin-binding protein 2a (Domain 2)"/>
    <property type="match status" value="1"/>
</dbReference>
<evidence type="ECO:0000256" key="2">
    <source>
        <dbReference type="ARBA" id="ARBA00004236"/>
    </source>
</evidence>
<organism evidence="14 15">
    <name type="scientific">Paenibacillus contaminans</name>
    <dbReference type="NCBI Taxonomy" id="450362"/>
    <lineage>
        <taxon>Bacteria</taxon>
        <taxon>Bacillati</taxon>
        <taxon>Bacillota</taxon>
        <taxon>Bacilli</taxon>
        <taxon>Bacillales</taxon>
        <taxon>Paenibacillaceae</taxon>
        <taxon>Paenibacillus</taxon>
    </lineage>
</organism>
<keyword evidence="4" id="KW-1003">Cell membrane</keyword>
<dbReference type="GO" id="GO:0005886">
    <property type="term" value="C:plasma membrane"/>
    <property type="evidence" value="ECO:0007669"/>
    <property type="project" value="UniProtKB-SubCell"/>
</dbReference>
<name>A0A329MK55_9BACL</name>
<dbReference type="Pfam" id="PF03717">
    <property type="entry name" value="PBP_dimer"/>
    <property type="match status" value="1"/>
</dbReference>
<feature type="domain" description="Penicillin-binding protein transpeptidase" evidence="12">
    <location>
        <begin position="321"/>
        <end position="672"/>
    </location>
</feature>
<keyword evidence="8 11" id="KW-1133">Transmembrane helix</keyword>
<comment type="similarity">
    <text evidence="3">Belongs to the transpeptidase family.</text>
</comment>
<dbReference type="Pfam" id="PF00905">
    <property type="entry name" value="Transpeptidase"/>
    <property type="match status" value="1"/>
</dbReference>
<evidence type="ECO:0000256" key="5">
    <source>
        <dbReference type="ARBA" id="ARBA00022692"/>
    </source>
</evidence>
<protein>
    <submittedName>
        <fullName evidence="14">Penicillin-binding protein 2</fullName>
    </submittedName>
</protein>
<dbReference type="GO" id="GO:0009252">
    <property type="term" value="P:peptidoglycan biosynthetic process"/>
    <property type="evidence" value="ECO:0007669"/>
    <property type="project" value="UniProtKB-KW"/>
</dbReference>
<evidence type="ECO:0000313" key="14">
    <source>
        <dbReference type="EMBL" id="RAV20321.1"/>
    </source>
</evidence>
<keyword evidence="7" id="KW-0573">Peptidoglycan synthesis</keyword>
<dbReference type="Gene3D" id="3.40.710.10">
    <property type="entry name" value="DD-peptidase/beta-lactamase superfamily"/>
    <property type="match status" value="1"/>
</dbReference>
<sequence length="688" mass="77089">MKHSEGLGEAQRQDKHKRNHFSVRINMFFFATFVVFSVLIIRLAILQFVEGQELSELENQSTKRTITISPIRGNIYDFNEAPIASTISAQSLFYRMEPGQKNSDKIELAKKLEQIFTDLNNGDVILPAADIIKNMDVGIDIDGNKAKEPSYTFLPRRIKSRLSPTELAYFAEHRDELKGLEITEESTRIYDEDRIAVQLVGYMRPYNVARNQKASYLNVYKDKQSEYLNDEYVGFDGLEFLYQDELRGKNGSKSYPVNAQAQIIGQVEITPPEKGHNLYLTIEKSVQQAAEDGIKNQLEYMKSAEARAKRYPAMGKNAVGGYAVAMEVNTGRVIAMANYPDYDPNDWTGGISTAKLEEIQYRYTNGTIMERLPDIRDNKERGKHPTSLVPLGSTIKPLTVLLGLNEGLIGVNEKYNDPTTFYFGREGYKTPVSNSDKANYGVLTPARALEKSSNTFMAEMIGDRLYKSTKYPPFDKKNPEADNGNAIMLWDSYMKKFGLGVKTGSGLPGEYDGDIYYFNSAVKESTQSALIYASFGQQARYTTLQLAQYTSMLANRGKRYKPQFVDRITTYEGEIVSKFEPELLNQENIPDAYWNVLQNGMKDVGIQGFDGVGYSVIRKTGTSQQQVAGQTLDNAVFIAYAPADKPKLAVAVVVPEGGFGSWGAAPIARHIFDAYDQAIGLYDKPAGK</sequence>
<evidence type="ECO:0000313" key="15">
    <source>
        <dbReference type="Proteomes" id="UP000250369"/>
    </source>
</evidence>
<feature type="domain" description="Penicillin-binding protein dimerisation" evidence="13">
    <location>
        <begin position="68"/>
        <end position="267"/>
    </location>
</feature>
<dbReference type="EMBL" id="QMFB01000008">
    <property type="protein sequence ID" value="RAV20321.1"/>
    <property type="molecule type" value="Genomic_DNA"/>
</dbReference>
<evidence type="ECO:0000256" key="7">
    <source>
        <dbReference type="ARBA" id="ARBA00022984"/>
    </source>
</evidence>